<dbReference type="SUPFAM" id="SSF51182">
    <property type="entry name" value="RmlC-like cupins"/>
    <property type="match status" value="1"/>
</dbReference>
<dbReference type="RefSeq" id="WP_358357062.1">
    <property type="nucleotide sequence ID" value="NZ_JBEZFP010000064.1"/>
</dbReference>
<evidence type="ECO:0000313" key="3">
    <source>
        <dbReference type="EMBL" id="MEU8136496.1"/>
    </source>
</evidence>
<feature type="domain" description="Cyclic nucleotide-binding" evidence="2">
    <location>
        <begin position="61"/>
        <end position="140"/>
    </location>
</feature>
<feature type="region of interest" description="Disordered" evidence="1">
    <location>
        <begin position="147"/>
        <end position="172"/>
    </location>
</feature>
<evidence type="ECO:0000256" key="1">
    <source>
        <dbReference type="SAM" id="MobiDB-lite"/>
    </source>
</evidence>
<organism evidence="3 4">
    <name type="scientific">Streptodolium elevatio</name>
    <dbReference type="NCBI Taxonomy" id="3157996"/>
    <lineage>
        <taxon>Bacteria</taxon>
        <taxon>Bacillati</taxon>
        <taxon>Actinomycetota</taxon>
        <taxon>Actinomycetes</taxon>
        <taxon>Kitasatosporales</taxon>
        <taxon>Streptomycetaceae</taxon>
        <taxon>Streptodolium</taxon>
    </lineage>
</organism>
<dbReference type="PROSITE" id="PS50042">
    <property type="entry name" value="CNMP_BINDING_3"/>
    <property type="match status" value="1"/>
</dbReference>
<dbReference type="InterPro" id="IPR014710">
    <property type="entry name" value="RmlC-like_jellyroll"/>
</dbReference>
<reference evidence="3 4" key="1">
    <citation type="submission" date="2024-06" db="EMBL/GenBank/DDBJ databases">
        <title>The Natural Products Discovery Center: Release of the First 8490 Sequenced Strains for Exploring Actinobacteria Biosynthetic Diversity.</title>
        <authorList>
            <person name="Kalkreuter E."/>
            <person name="Kautsar S.A."/>
            <person name="Yang D."/>
            <person name="Bader C.D."/>
            <person name="Teijaro C.N."/>
            <person name="Fluegel L."/>
            <person name="Davis C.M."/>
            <person name="Simpson J.R."/>
            <person name="Lauterbach L."/>
            <person name="Steele A.D."/>
            <person name="Gui C."/>
            <person name="Meng S."/>
            <person name="Li G."/>
            <person name="Viehrig K."/>
            <person name="Ye F."/>
            <person name="Su P."/>
            <person name="Kiefer A.F."/>
            <person name="Nichols A."/>
            <person name="Cepeda A.J."/>
            <person name="Yan W."/>
            <person name="Fan B."/>
            <person name="Jiang Y."/>
            <person name="Adhikari A."/>
            <person name="Zheng C.-J."/>
            <person name="Schuster L."/>
            <person name="Cowan T.M."/>
            <person name="Smanski M.J."/>
            <person name="Chevrette M.G."/>
            <person name="De Carvalho L.P.S."/>
            <person name="Shen B."/>
        </authorList>
    </citation>
    <scope>NUCLEOTIDE SEQUENCE [LARGE SCALE GENOMIC DNA]</scope>
    <source>
        <strain evidence="3 4">NPDC048946</strain>
    </source>
</reference>
<proteinExistence type="predicted"/>
<keyword evidence="4" id="KW-1185">Reference proteome</keyword>
<accession>A0ABV3DL59</accession>
<dbReference type="Proteomes" id="UP001551482">
    <property type="component" value="Unassembled WGS sequence"/>
</dbReference>
<name>A0ABV3DL59_9ACTN</name>
<evidence type="ECO:0000313" key="4">
    <source>
        <dbReference type="Proteomes" id="UP001551482"/>
    </source>
</evidence>
<evidence type="ECO:0000259" key="2">
    <source>
        <dbReference type="PROSITE" id="PS50042"/>
    </source>
</evidence>
<dbReference type="InterPro" id="IPR000595">
    <property type="entry name" value="cNMP-bd_dom"/>
</dbReference>
<comment type="caution">
    <text evidence="3">The sequence shown here is derived from an EMBL/GenBank/DDBJ whole genome shotgun (WGS) entry which is preliminary data.</text>
</comment>
<dbReference type="EMBL" id="JBEZFP010000064">
    <property type="protein sequence ID" value="MEU8136496.1"/>
    <property type="molecule type" value="Genomic_DNA"/>
</dbReference>
<dbReference type="InterPro" id="IPR011051">
    <property type="entry name" value="RmlC_Cupin_sf"/>
</dbReference>
<dbReference type="Gene3D" id="2.60.120.10">
    <property type="entry name" value="Jelly Rolls"/>
    <property type="match status" value="1"/>
</dbReference>
<sequence length="172" mass="19071">MADETPPAHAASERAPELRITHISEAPWHEVKAQSHNGRRTSVWEKFLEWTPERMVIYARYDAGVVVERHGHMSEHYVFVIAGEVLIGDRPCPAGTHITLEQGAVFGPLVAGPEGATLYEIMAGDPRAFPADREGFERLLAERDITPLPNPPVPWPDWLAARTDGDPAAQPR</sequence>
<gene>
    <name evidence="3" type="ORF">AB0C36_23660</name>
</gene>
<protein>
    <recommendedName>
        <fullName evidence="2">Cyclic nucleotide-binding domain-containing protein</fullName>
    </recommendedName>
</protein>